<keyword evidence="3" id="KW-1185">Reference proteome</keyword>
<dbReference type="AlphaFoldDB" id="A0A7J7GIL8"/>
<evidence type="ECO:0000259" key="1">
    <source>
        <dbReference type="PROSITE" id="PS51746"/>
    </source>
</evidence>
<dbReference type="PROSITE" id="PS51746">
    <property type="entry name" value="PPM_2"/>
    <property type="match status" value="1"/>
</dbReference>
<dbReference type="GO" id="GO:0004722">
    <property type="term" value="F:protein serine/threonine phosphatase activity"/>
    <property type="evidence" value="ECO:0007669"/>
    <property type="project" value="InterPro"/>
</dbReference>
<name>A0A7J7GIL8_CAMSI</name>
<protein>
    <recommendedName>
        <fullName evidence="1">PPM-type phosphatase domain-containing protein</fullName>
    </recommendedName>
</protein>
<reference evidence="2 3" key="2">
    <citation type="submission" date="2020-07" db="EMBL/GenBank/DDBJ databases">
        <title>Genome assembly of wild tea tree DASZ reveals pedigree and selection history of tea varieties.</title>
        <authorList>
            <person name="Zhang W."/>
        </authorList>
    </citation>
    <scope>NUCLEOTIDE SEQUENCE [LARGE SCALE GENOMIC DNA]</scope>
    <source>
        <strain evidence="3">cv. G240</strain>
        <tissue evidence="2">Leaf</tissue>
    </source>
</reference>
<dbReference type="Gene3D" id="3.60.40.10">
    <property type="entry name" value="PPM-type phosphatase domain"/>
    <property type="match status" value="1"/>
</dbReference>
<sequence>MKEKSNLFTKTKPDFWTETEDAVRRAYRTTDASILDKSLELGKGGSTAVTTILIDCQKRVVANVGDSRAVAYKNGVAKQLLVDHEPNKERTYIEDRGGFVSNFPGDVPRVGQLAVARAFGDKSLKKHLSSEPDVSLEIVDEDTEFVILASDGIWKVGSSVYGS</sequence>
<dbReference type="Proteomes" id="UP000593564">
    <property type="component" value="Unassembled WGS sequence"/>
</dbReference>
<evidence type="ECO:0000313" key="3">
    <source>
        <dbReference type="Proteomes" id="UP000593564"/>
    </source>
</evidence>
<feature type="domain" description="PPM-type phosphatase" evidence="1">
    <location>
        <begin position="1"/>
        <end position="163"/>
    </location>
</feature>
<dbReference type="EMBL" id="JACBKZ010000011">
    <property type="protein sequence ID" value="KAF5939268.1"/>
    <property type="molecule type" value="Genomic_DNA"/>
</dbReference>
<dbReference type="InterPro" id="IPR036457">
    <property type="entry name" value="PPM-type-like_dom_sf"/>
</dbReference>
<dbReference type="InterPro" id="IPR015655">
    <property type="entry name" value="PP2C"/>
</dbReference>
<accession>A0A7J7GIL8</accession>
<dbReference type="Pfam" id="PF00481">
    <property type="entry name" value="PP2C"/>
    <property type="match status" value="1"/>
</dbReference>
<comment type="caution">
    <text evidence="2">The sequence shown here is derived from an EMBL/GenBank/DDBJ whole genome shotgun (WGS) entry which is preliminary data.</text>
</comment>
<reference evidence="3" key="1">
    <citation type="journal article" date="2020" name="Nat. Commun.">
        <title>Genome assembly of wild tea tree DASZ reveals pedigree and selection history of tea varieties.</title>
        <authorList>
            <person name="Zhang W."/>
            <person name="Zhang Y."/>
            <person name="Qiu H."/>
            <person name="Guo Y."/>
            <person name="Wan H."/>
            <person name="Zhang X."/>
            <person name="Scossa F."/>
            <person name="Alseekh S."/>
            <person name="Zhang Q."/>
            <person name="Wang P."/>
            <person name="Xu L."/>
            <person name="Schmidt M.H."/>
            <person name="Jia X."/>
            <person name="Li D."/>
            <person name="Zhu A."/>
            <person name="Guo F."/>
            <person name="Chen W."/>
            <person name="Ni D."/>
            <person name="Usadel B."/>
            <person name="Fernie A.R."/>
            <person name="Wen W."/>
        </authorList>
    </citation>
    <scope>NUCLEOTIDE SEQUENCE [LARGE SCALE GENOMIC DNA]</scope>
    <source>
        <strain evidence="3">cv. G240</strain>
    </source>
</reference>
<evidence type="ECO:0000313" key="2">
    <source>
        <dbReference type="EMBL" id="KAF5939268.1"/>
    </source>
</evidence>
<organism evidence="2 3">
    <name type="scientific">Camellia sinensis</name>
    <name type="common">Tea plant</name>
    <name type="synonym">Thea sinensis</name>
    <dbReference type="NCBI Taxonomy" id="4442"/>
    <lineage>
        <taxon>Eukaryota</taxon>
        <taxon>Viridiplantae</taxon>
        <taxon>Streptophyta</taxon>
        <taxon>Embryophyta</taxon>
        <taxon>Tracheophyta</taxon>
        <taxon>Spermatophyta</taxon>
        <taxon>Magnoliopsida</taxon>
        <taxon>eudicotyledons</taxon>
        <taxon>Gunneridae</taxon>
        <taxon>Pentapetalae</taxon>
        <taxon>asterids</taxon>
        <taxon>Ericales</taxon>
        <taxon>Theaceae</taxon>
        <taxon>Camellia</taxon>
    </lineage>
</organism>
<gene>
    <name evidence="2" type="ORF">HYC85_023527</name>
</gene>
<dbReference type="SMART" id="SM00332">
    <property type="entry name" value="PP2Cc"/>
    <property type="match status" value="1"/>
</dbReference>
<dbReference type="PANTHER" id="PTHR47992">
    <property type="entry name" value="PROTEIN PHOSPHATASE"/>
    <property type="match status" value="1"/>
</dbReference>
<dbReference type="CDD" id="cd00143">
    <property type="entry name" value="PP2Cc"/>
    <property type="match status" value="1"/>
</dbReference>
<dbReference type="InterPro" id="IPR001932">
    <property type="entry name" value="PPM-type_phosphatase-like_dom"/>
</dbReference>
<proteinExistence type="predicted"/>
<dbReference type="SUPFAM" id="SSF81606">
    <property type="entry name" value="PP2C-like"/>
    <property type="match status" value="1"/>
</dbReference>